<dbReference type="EMBL" id="MCFL01000004">
    <property type="protein sequence ID" value="ORZ40039.1"/>
    <property type="molecule type" value="Genomic_DNA"/>
</dbReference>
<accession>A0A1Y2HZW9</accession>
<dbReference type="Proteomes" id="UP000193411">
    <property type="component" value="Unassembled WGS sequence"/>
</dbReference>
<reference evidence="1 2" key="1">
    <citation type="submission" date="2016-07" db="EMBL/GenBank/DDBJ databases">
        <title>Pervasive Adenine N6-methylation of Active Genes in Fungi.</title>
        <authorList>
            <consortium name="DOE Joint Genome Institute"/>
            <person name="Mondo S.J."/>
            <person name="Dannebaum R.O."/>
            <person name="Kuo R.C."/>
            <person name="Labutti K."/>
            <person name="Haridas S."/>
            <person name="Kuo A."/>
            <person name="Salamov A."/>
            <person name="Ahrendt S.R."/>
            <person name="Lipzen A."/>
            <person name="Sullivan W."/>
            <person name="Andreopoulos W.B."/>
            <person name="Clum A."/>
            <person name="Lindquist E."/>
            <person name="Daum C."/>
            <person name="Ramamoorthy G.K."/>
            <person name="Gryganskyi A."/>
            <person name="Culley D."/>
            <person name="Magnuson J.K."/>
            <person name="James T.Y."/>
            <person name="O'Malley M.A."/>
            <person name="Stajich J.E."/>
            <person name="Spatafora J.W."/>
            <person name="Visel A."/>
            <person name="Grigoriev I.V."/>
        </authorList>
    </citation>
    <scope>NUCLEOTIDE SEQUENCE [LARGE SCALE GENOMIC DNA]</scope>
    <source>
        <strain evidence="1 2">PL171</strain>
    </source>
</reference>
<protein>
    <submittedName>
        <fullName evidence="1">Uncharacterized protein</fullName>
    </submittedName>
</protein>
<sequence>MCVATQHGAMTWLKVIVGTFMVLDNSNTDAFFGFDLFDAKDFADPYIQVNDYAVKLEHVLLPPICTYANVIGHMASGVMPCDLRAGVVKVLCNVTPKRHGQDLATVFKLSVLLPAALSPLCNCPIKRSASESAAPSGDCEEIVSWKKARVQ</sequence>
<name>A0A1Y2HZW9_9FUNG</name>
<comment type="caution">
    <text evidence="1">The sequence shown here is derived from an EMBL/GenBank/DDBJ whole genome shotgun (WGS) entry which is preliminary data.</text>
</comment>
<keyword evidence="2" id="KW-1185">Reference proteome</keyword>
<gene>
    <name evidence="1" type="ORF">BCR44DRAFT_210907</name>
</gene>
<dbReference type="AlphaFoldDB" id="A0A1Y2HZW9"/>
<evidence type="ECO:0000313" key="1">
    <source>
        <dbReference type="EMBL" id="ORZ40039.1"/>
    </source>
</evidence>
<organism evidence="1 2">
    <name type="scientific">Catenaria anguillulae PL171</name>
    <dbReference type="NCBI Taxonomy" id="765915"/>
    <lineage>
        <taxon>Eukaryota</taxon>
        <taxon>Fungi</taxon>
        <taxon>Fungi incertae sedis</taxon>
        <taxon>Blastocladiomycota</taxon>
        <taxon>Blastocladiomycetes</taxon>
        <taxon>Blastocladiales</taxon>
        <taxon>Catenariaceae</taxon>
        <taxon>Catenaria</taxon>
    </lineage>
</organism>
<proteinExistence type="predicted"/>
<evidence type="ECO:0000313" key="2">
    <source>
        <dbReference type="Proteomes" id="UP000193411"/>
    </source>
</evidence>